<evidence type="ECO:0000313" key="12">
    <source>
        <dbReference type="EMBL" id="RDG35146.1"/>
    </source>
</evidence>
<feature type="domain" description="ABC transporter" evidence="11">
    <location>
        <begin position="9"/>
        <end position="239"/>
    </location>
</feature>
<dbReference type="OrthoDB" id="9804819at2"/>
<evidence type="ECO:0000256" key="1">
    <source>
        <dbReference type="ARBA" id="ARBA00004413"/>
    </source>
</evidence>
<protein>
    <recommendedName>
        <fullName evidence="2">ABC-type xenobiotic transporter</fullName>
        <ecNumber evidence="2">7.6.2.2</ecNumber>
    </recommendedName>
</protein>
<dbReference type="GO" id="GO:1900753">
    <property type="term" value="P:doxorubicin transport"/>
    <property type="evidence" value="ECO:0007669"/>
    <property type="project" value="InterPro"/>
</dbReference>
<evidence type="ECO:0000256" key="8">
    <source>
        <dbReference type="ARBA" id="ARBA00023136"/>
    </source>
</evidence>
<accession>A0A370B5W5</accession>
<evidence type="ECO:0000256" key="6">
    <source>
        <dbReference type="ARBA" id="ARBA00022840"/>
    </source>
</evidence>
<organism evidence="12 13">
    <name type="scientific">Streptomyces corynorhini</name>
    <dbReference type="NCBI Taxonomy" id="2282652"/>
    <lineage>
        <taxon>Bacteria</taxon>
        <taxon>Bacillati</taxon>
        <taxon>Actinomycetota</taxon>
        <taxon>Actinomycetes</taxon>
        <taxon>Kitasatosporales</taxon>
        <taxon>Streptomycetaceae</taxon>
        <taxon>Streptomyces</taxon>
    </lineage>
</organism>
<dbReference type="GO" id="GO:0008559">
    <property type="term" value="F:ABC-type xenobiotic transporter activity"/>
    <property type="evidence" value="ECO:0007669"/>
    <property type="project" value="UniProtKB-EC"/>
</dbReference>
<comment type="subcellular location">
    <subcellularLocation>
        <location evidence="1">Cell membrane</location>
        <topology evidence="1">Peripheral membrane protein</topology>
        <orientation evidence="1">Cytoplasmic side</orientation>
    </subcellularLocation>
</comment>
<dbReference type="PANTHER" id="PTHR42711">
    <property type="entry name" value="ABC TRANSPORTER ATP-BINDING PROTEIN"/>
    <property type="match status" value="1"/>
</dbReference>
<keyword evidence="5" id="KW-0547">Nucleotide-binding</keyword>
<dbReference type="InterPro" id="IPR005894">
    <property type="entry name" value="DrrA"/>
</dbReference>
<keyword evidence="6 12" id="KW-0067">ATP-binding</keyword>
<dbReference type="GO" id="GO:0043215">
    <property type="term" value="P:daunorubicin transport"/>
    <property type="evidence" value="ECO:0007669"/>
    <property type="project" value="InterPro"/>
</dbReference>
<dbReference type="AlphaFoldDB" id="A0A370B5W5"/>
<keyword evidence="8" id="KW-0472">Membrane</keyword>
<comment type="caution">
    <text evidence="12">The sequence shown here is derived from an EMBL/GenBank/DDBJ whole genome shotgun (WGS) entry which is preliminary data.</text>
</comment>
<dbReference type="PROSITE" id="PS50893">
    <property type="entry name" value="ABC_TRANSPORTER_2"/>
    <property type="match status" value="1"/>
</dbReference>
<keyword evidence="9" id="KW-0046">Antibiotic resistance</keyword>
<keyword evidence="13" id="KW-1185">Reference proteome</keyword>
<gene>
    <name evidence="12" type="ORF">DVH02_26850</name>
</gene>
<dbReference type="InterPro" id="IPR027417">
    <property type="entry name" value="P-loop_NTPase"/>
</dbReference>
<dbReference type="GO" id="GO:0005524">
    <property type="term" value="F:ATP binding"/>
    <property type="evidence" value="ECO:0007669"/>
    <property type="project" value="UniProtKB-KW"/>
</dbReference>
<dbReference type="SUPFAM" id="SSF52540">
    <property type="entry name" value="P-loop containing nucleoside triphosphate hydrolases"/>
    <property type="match status" value="1"/>
</dbReference>
<dbReference type="EMBL" id="QQNA01000246">
    <property type="protein sequence ID" value="RDG35146.1"/>
    <property type="molecule type" value="Genomic_DNA"/>
</dbReference>
<evidence type="ECO:0000256" key="3">
    <source>
        <dbReference type="ARBA" id="ARBA00022448"/>
    </source>
</evidence>
<evidence type="ECO:0000313" key="13">
    <source>
        <dbReference type="Proteomes" id="UP000253741"/>
    </source>
</evidence>
<dbReference type="InterPro" id="IPR050763">
    <property type="entry name" value="ABC_transporter_ATP-binding"/>
</dbReference>
<evidence type="ECO:0000256" key="10">
    <source>
        <dbReference type="ARBA" id="ARBA00049985"/>
    </source>
</evidence>
<keyword evidence="4" id="KW-1003">Cell membrane</keyword>
<dbReference type="FunFam" id="3.40.50.300:FF:000589">
    <property type="entry name" value="ABC transporter, ATP-binding subunit"/>
    <property type="match status" value="1"/>
</dbReference>
<dbReference type="Proteomes" id="UP000253741">
    <property type="component" value="Unassembled WGS sequence"/>
</dbReference>
<dbReference type="RefSeq" id="WP_114626439.1">
    <property type="nucleotide sequence ID" value="NZ_QQNA01000246.1"/>
</dbReference>
<dbReference type="InterPro" id="IPR003439">
    <property type="entry name" value="ABC_transporter-like_ATP-bd"/>
</dbReference>
<evidence type="ECO:0000256" key="9">
    <source>
        <dbReference type="ARBA" id="ARBA00023251"/>
    </source>
</evidence>
<dbReference type="Gene3D" id="3.40.50.300">
    <property type="entry name" value="P-loop containing nucleotide triphosphate hydrolases"/>
    <property type="match status" value="1"/>
</dbReference>
<sequence>MTAQHPVAIRAEGLTKRFGDKQALAGVDLEAPAGTVLGVLGPNGAGKTTTVRVLSTLLRPDAGRAWVAGHDVLDDPESVRANLGLSGQYAAVDEKLTGRENLYLVGRLYGMSRRAARRRAGELLGRFRLEEAADRLSGTFSGGMRRRLDLAGALVARPSVVVLDEPTTGLDPRGRSDTWASIRELVDTGTTVLLTTQYLEEADQLADSILVIDSGRVIARGSAAELKARVGGERLALTVPDPSARSRAYEVLGSLGAHVPDLDRRTGRFTVTTDHGAETLEYALGRLRREQIAVREVELAPPTLDDAFLALTGQETAPAAPAPAGADTDPHTLTLAAVPAAGTRSDEETAWRP</sequence>
<dbReference type="PROSITE" id="PS00211">
    <property type="entry name" value="ABC_TRANSPORTER_1"/>
    <property type="match status" value="1"/>
</dbReference>
<dbReference type="PANTHER" id="PTHR42711:SF19">
    <property type="entry name" value="DOXORUBICIN RESISTANCE ATP-BINDING PROTEIN DRRA"/>
    <property type="match status" value="1"/>
</dbReference>
<dbReference type="NCBIfam" id="TIGR01188">
    <property type="entry name" value="drrA"/>
    <property type="match status" value="1"/>
</dbReference>
<dbReference type="InterPro" id="IPR003593">
    <property type="entry name" value="AAA+_ATPase"/>
</dbReference>
<reference evidence="12 13" key="1">
    <citation type="submission" date="2018-07" db="EMBL/GenBank/DDBJ databases">
        <title>Streptomyces species from bats.</title>
        <authorList>
            <person name="Dunlap C."/>
        </authorList>
    </citation>
    <scope>NUCLEOTIDE SEQUENCE [LARGE SCALE GENOMIC DNA]</scope>
    <source>
        <strain evidence="12 13">AC230</strain>
    </source>
</reference>
<evidence type="ECO:0000256" key="4">
    <source>
        <dbReference type="ARBA" id="ARBA00022475"/>
    </source>
</evidence>
<keyword evidence="3" id="KW-0813">Transport</keyword>
<dbReference type="Pfam" id="PF00005">
    <property type="entry name" value="ABC_tran"/>
    <property type="match status" value="1"/>
</dbReference>
<keyword evidence="7" id="KW-1278">Translocase</keyword>
<evidence type="ECO:0000259" key="11">
    <source>
        <dbReference type="PROSITE" id="PS50893"/>
    </source>
</evidence>
<evidence type="ECO:0000256" key="5">
    <source>
        <dbReference type="ARBA" id="ARBA00022741"/>
    </source>
</evidence>
<dbReference type="GO" id="GO:0016887">
    <property type="term" value="F:ATP hydrolysis activity"/>
    <property type="evidence" value="ECO:0007669"/>
    <property type="project" value="InterPro"/>
</dbReference>
<dbReference type="GO" id="GO:0046677">
    <property type="term" value="P:response to antibiotic"/>
    <property type="evidence" value="ECO:0007669"/>
    <property type="project" value="UniProtKB-KW"/>
</dbReference>
<dbReference type="GO" id="GO:0005886">
    <property type="term" value="C:plasma membrane"/>
    <property type="evidence" value="ECO:0007669"/>
    <property type="project" value="UniProtKB-SubCell"/>
</dbReference>
<dbReference type="SMART" id="SM00382">
    <property type="entry name" value="AAA"/>
    <property type="match status" value="1"/>
</dbReference>
<dbReference type="InterPro" id="IPR017871">
    <property type="entry name" value="ABC_transporter-like_CS"/>
</dbReference>
<proteinExistence type="inferred from homology"/>
<name>A0A370B5W5_9ACTN</name>
<evidence type="ECO:0000256" key="2">
    <source>
        <dbReference type="ARBA" id="ARBA00012191"/>
    </source>
</evidence>
<dbReference type="EC" id="7.6.2.2" evidence="2"/>
<comment type="similarity">
    <text evidence="10">Belongs to the ABC transporter superfamily. Drug exporter-1 (DrugE1) (TC 3.A.1.105) family.</text>
</comment>
<evidence type="ECO:0000256" key="7">
    <source>
        <dbReference type="ARBA" id="ARBA00022967"/>
    </source>
</evidence>